<feature type="chain" id="PRO_5040807226" evidence="1">
    <location>
        <begin position="21"/>
        <end position="317"/>
    </location>
</feature>
<reference evidence="2 3" key="1">
    <citation type="submission" date="2018-07" db="EMBL/GenBank/DDBJ databases">
        <title>Genome sequence of Azospirillum sp. ATCC 49961.</title>
        <authorList>
            <person name="Sant'Anna F.H."/>
            <person name="Baldani J.I."/>
            <person name="Zilli J.E."/>
            <person name="Reis V.M."/>
            <person name="Hartmann A."/>
            <person name="Cruz L."/>
            <person name="de Souza E.M."/>
            <person name="de Oliveira Pedrosa F."/>
            <person name="Passaglia L.M.P."/>
        </authorList>
    </citation>
    <scope>NUCLEOTIDE SEQUENCE [LARGE SCALE GENOMIC DNA]</scope>
    <source>
        <strain evidence="2 3">ATCC 49961</strain>
    </source>
</reference>
<keyword evidence="3" id="KW-1185">Reference proteome</keyword>
<feature type="signal peptide" evidence="1">
    <location>
        <begin position="1"/>
        <end position="20"/>
    </location>
</feature>
<keyword evidence="1" id="KW-0732">Signal</keyword>
<dbReference type="AlphaFoldDB" id="A0A9W7KP43"/>
<name>A0A9W7KP43_9PROT</name>
<comment type="caution">
    <text evidence="2">The sequence shown here is derived from an EMBL/GenBank/DDBJ whole genome shotgun (WGS) entry which is preliminary data.</text>
</comment>
<protein>
    <submittedName>
        <fullName evidence="2">Uncharacterized protein</fullName>
    </submittedName>
</protein>
<proteinExistence type="predicted"/>
<gene>
    <name evidence="2" type="ORF">DS843_27190</name>
</gene>
<dbReference type="OrthoDB" id="7187509at2"/>
<dbReference type="EMBL" id="QOKW01000035">
    <property type="protein sequence ID" value="KAA0676413.1"/>
    <property type="molecule type" value="Genomic_DNA"/>
</dbReference>
<dbReference type="PROSITE" id="PS51257">
    <property type="entry name" value="PROKAR_LIPOPROTEIN"/>
    <property type="match status" value="1"/>
</dbReference>
<evidence type="ECO:0000313" key="3">
    <source>
        <dbReference type="Proteomes" id="UP000480854"/>
    </source>
</evidence>
<organism evidence="2 3">
    <name type="scientific">Roseomonas genomospecies 6</name>
    <dbReference type="NCBI Taxonomy" id="214106"/>
    <lineage>
        <taxon>Bacteria</taxon>
        <taxon>Pseudomonadati</taxon>
        <taxon>Pseudomonadota</taxon>
        <taxon>Alphaproteobacteria</taxon>
        <taxon>Acetobacterales</taxon>
        <taxon>Roseomonadaceae</taxon>
        <taxon>Roseomonas</taxon>
    </lineage>
</organism>
<dbReference type="RefSeq" id="WP_149471977.1">
    <property type="nucleotide sequence ID" value="NZ_QOKW01000035.1"/>
</dbReference>
<dbReference type="Proteomes" id="UP000480854">
    <property type="component" value="Unassembled WGS sequence"/>
</dbReference>
<evidence type="ECO:0000256" key="1">
    <source>
        <dbReference type="SAM" id="SignalP"/>
    </source>
</evidence>
<evidence type="ECO:0000313" key="2">
    <source>
        <dbReference type="EMBL" id="KAA0676413.1"/>
    </source>
</evidence>
<sequence>MTRMTRAVLPLAGLALLLTGCDTTDRAVFVTSTNIGINADATTRVVNIGYDRTEGFIGPDYVDSGAAPPAVGHLQSDLAVFSPKIKQLYATGRAAELVTMPELPGEPESSDELKGVRRLLIFGTSSNIGLKLGFATASGLPDGIVFGYKRKEMSVIPFKEAAPKEAAPGESTDHYASVLASIDMNQSTETLPTSSFKLTQFVATGMAARNLARNEQIRNLFHSQAKQAIALASLDADTIRVTTAGLVECVSVGGSVDQGRLTMLLNSALAAQVISKDEKDNLVDAGEASVLRARLYNNDVVAMKLGKYVTDNNLCVK</sequence>
<accession>A0A9W7KP43</accession>